<organism evidence="5 6">
    <name type="scientific">Sandaracinus amylolyticus</name>
    <dbReference type="NCBI Taxonomy" id="927083"/>
    <lineage>
        <taxon>Bacteria</taxon>
        <taxon>Pseudomonadati</taxon>
        <taxon>Myxococcota</taxon>
        <taxon>Polyangia</taxon>
        <taxon>Polyangiales</taxon>
        <taxon>Sandaracinaceae</taxon>
        <taxon>Sandaracinus</taxon>
    </lineage>
</organism>
<dbReference type="KEGG" id="samy:DB32_003663"/>
<dbReference type="STRING" id="927083.DB32_003663"/>
<dbReference type="RefSeq" id="WP_053233679.1">
    <property type="nucleotide sequence ID" value="NZ_CP011125.1"/>
</dbReference>
<evidence type="ECO:0000259" key="3">
    <source>
        <dbReference type="Pfam" id="PF01082"/>
    </source>
</evidence>
<dbReference type="InterPro" id="IPR024548">
    <property type="entry name" value="Cu2_monoox_C"/>
</dbReference>
<gene>
    <name evidence="5" type="ORF">DB32_003663</name>
</gene>
<accession>A0A0F6SF87</accession>
<dbReference type="PANTHER" id="PTHR10157">
    <property type="entry name" value="DOPAMINE BETA HYDROXYLASE RELATED"/>
    <property type="match status" value="1"/>
</dbReference>
<dbReference type="InterPro" id="IPR036939">
    <property type="entry name" value="Cu2_ascorb_mOase_N_sf"/>
</dbReference>
<feature type="domain" description="Copper type II ascorbate-dependent monooxygenase C-terminal" evidence="4">
    <location>
        <begin position="202"/>
        <end position="328"/>
    </location>
</feature>
<proteinExistence type="predicted"/>
<dbReference type="PANTHER" id="PTHR10157:SF23">
    <property type="entry name" value="MOXD1 HOMOLOG 1"/>
    <property type="match status" value="1"/>
</dbReference>
<sequence length="336" mass="36682">MPPFLADNSGECHTWRDARWLTDREIATLAAWDEQGEPEGDPATPPPTVPPLPELTGTVSMIQTEVYTPDDSSTDDYRCFVVDGPDATTFLTGYEVHPGNAPIVHHVIVYAPTNADAANEARQLDANEAGPGYTCFGASNVNAFPVVLWAPGGGATTFPEGTGVELTGGLPLIIQVHYNLLAGNEPDQTSVELQTAPSATRARIIPLGDYDMSIGPRMSSVSTSETVDLSDFTRGINLPITIYGMFPHMHTLGRQLQVDHIANAGAEQCLIDVPRWDFNWQLAYFYEEPIRISSLDSMRITCTYDTSERDETVTWGEGTQDEMCLNFFYAVIATGL</sequence>
<protein>
    <submittedName>
        <fullName evidence="5">Putative thiol-disulfide isomerase or thioredoxin</fullName>
    </submittedName>
</protein>
<dbReference type="GO" id="GO:0016853">
    <property type="term" value="F:isomerase activity"/>
    <property type="evidence" value="ECO:0007669"/>
    <property type="project" value="UniProtKB-KW"/>
</dbReference>
<dbReference type="OrthoDB" id="258766at2"/>
<keyword evidence="1" id="KW-1015">Disulfide bond</keyword>
<dbReference type="AlphaFoldDB" id="A0A0F6SF87"/>
<dbReference type="Proteomes" id="UP000034883">
    <property type="component" value="Chromosome"/>
</dbReference>
<dbReference type="GO" id="GO:0005507">
    <property type="term" value="F:copper ion binding"/>
    <property type="evidence" value="ECO:0007669"/>
    <property type="project" value="InterPro"/>
</dbReference>
<dbReference type="InterPro" id="IPR000323">
    <property type="entry name" value="Cu2_ascorb_mOase_N"/>
</dbReference>
<keyword evidence="2" id="KW-0325">Glycoprotein</keyword>
<dbReference type="SUPFAM" id="SSF49742">
    <property type="entry name" value="PHM/PNGase F"/>
    <property type="match status" value="2"/>
</dbReference>
<dbReference type="EMBL" id="CP011125">
    <property type="protein sequence ID" value="AKF06514.1"/>
    <property type="molecule type" value="Genomic_DNA"/>
</dbReference>
<evidence type="ECO:0000313" key="5">
    <source>
        <dbReference type="EMBL" id="AKF06514.1"/>
    </source>
</evidence>
<evidence type="ECO:0000259" key="4">
    <source>
        <dbReference type="Pfam" id="PF03712"/>
    </source>
</evidence>
<dbReference type="InterPro" id="IPR008977">
    <property type="entry name" value="PHM/PNGase_F_dom_sf"/>
</dbReference>
<dbReference type="GO" id="GO:0004500">
    <property type="term" value="F:dopamine beta-monooxygenase activity"/>
    <property type="evidence" value="ECO:0007669"/>
    <property type="project" value="InterPro"/>
</dbReference>
<keyword evidence="6" id="KW-1185">Reference proteome</keyword>
<dbReference type="InterPro" id="IPR000945">
    <property type="entry name" value="DBH-like"/>
</dbReference>
<dbReference type="Gene3D" id="2.60.120.230">
    <property type="match status" value="1"/>
</dbReference>
<evidence type="ECO:0000256" key="1">
    <source>
        <dbReference type="ARBA" id="ARBA00023157"/>
    </source>
</evidence>
<dbReference type="Pfam" id="PF03712">
    <property type="entry name" value="Cu2_monoox_C"/>
    <property type="match status" value="1"/>
</dbReference>
<feature type="domain" description="Copper type II ascorbate-dependent monooxygenase N-terminal" evidence="3">
    <location>
        <begin position="64"/>
        <end position="179"/>
    </location>
</feature>
<reference evidence="5 6" key="1">
    <citation type="submission" date="2015-03" db="EMBL/GenBank/DDBJ databases">
        <title>Genome assembly of Sandaracinus amylolyticus DSM 53668.</title>
        <authorList>
            <person name="Sharma G."/>
            <person name="Subramanian S."/>
        </authorList>
    </citation>
    <scope>NUCLEOTIDE SEQUENCE [LARGE SCALE GENOMIC DNA]</scope>
    <source>
        <strain evidence="5 6">DSM 53668</strain>
    </source>
</reference>
<dbReference type="InterPro" id="IPR014784">
    <property type="entry name" value="Cu2_ascorb_mOase-like_C"/>
</dbReference>
<evidence type="ECO:0000256" key="2">
    <source>
        <dbReference type="ARBA" id="ARBA00023180"/>
    </source>
</evidence>
<keyword evidence="5" id="KW-0413">Isomerase</keyword>
<dbReference type="Gene3D" id="2.60.120.310">
    <property type="entry name" value="Copper type II, ascorbate-dependent monooxygenase, N-terminal domain"/>
    <property type="match status" value="1"/>
</dbReference>
<evidence type="ECO:0000313" key="6">
    <source>
        <dbReference type="Proteomes" id="UP000034883"/>
    </source>
</evidence>
<dbReference type="Pfam" id="PF01082">
    <property type="entry name" value="Cu2_monooxygen"/>
    <property type="match status" value="1"/>
</dbReference>
<name>A0A0F6SF87_9BACT</name>